<dbReference type="SUPFAM" id="SSF52777">
    <property type="entry name" value="CoA-dependent acyltransferases"/>
    <property type="match status" value="4"/>
</dbReference>
<sequence>MDSRELIIQLAQNKVRLGLEGEDIKVIAPKEILTGDTVNLIRTYKSDLSAIIQKRINSAPQVLPELMPDPANRLLPFPLNDVQQAYWVGRTGAFDLGNIATHTYQEFESKEIDLGRLQQAINKVIQRHEMLRAVFLATGEQVILPEVPLYELHTVDLRGEDEAGTRQKLQAIRDEMSHQVLPAHKWPLFEVCATSYNDGVIRLHISLDMLIVDLFSMSVLIRELTLYYSKPELEIPPLELSFRDYVLAEQQLADTEPYKKAKDFWLQQIDTLPAGPELPFTKPLSAIKKVLFRRRQGKLTRKQWETFKATARKFGLTPSVVLLTAYALVIACWAKNPRFTIDLTLFRRLPLHRQVNEIIGDFTSVVLMEMDFSSPCAFCAYAKQIQQRMYRNLDNTFFSGIEFLRELAVKQGGKHRTLMPVVFTSGLGLDLNGGLKVDDISPAVVNILDSFAESSYGISQTSQVWLDQQVFEIKGGLVFNWDVVDELFPEGMIDDMFGSYCQLLAGLAEPEADWDQILHPVPPAQLAQRRQVNATEGPVTDKLLQDLLAEQVKVVPDKTAVIAAGHTLSYARLFKRSNQLARRLRELGARPNTLVAVVMEKGWEQVVAVYGILLAGAAYLPIDAGVPPERLDYLLTAGDCKIAVTQEKYTAVLVWPAGMQTVSVTDSSLDLLDDSPLESLQAPTDIAYVIFTSGSTGDPKGVVIDHRGAVNTILDINQRLGVTGDDCALAISNLNFDLSVYDIFGLHGAGGSIVLPAAADAKDPARWLELLAANRVTLWNSVPAIVQMLVEYTAGSGRQIPESLRLIMMSGDWIPVGLPAQIWQQQPAVELYSLGGATEASIWSIYYPIRKVNAEWASIPYGTPLRNQSFQIYNEKLEPVPVWVPGQLYIGGIGLAQGYWKDEAKTSASFITHPVTGERLYRTGDLGRYLPDGAIEFLGREDFQVKIGGYRIELGEIEAALEKHDKIKAVVVAATGEKTQKRLAGYIVPDDYEEAAAGKEAYYAGINEYLRTKLPEYMIPGSYVLLPGLPLTANGKVERQRLPAPDSPAGSGTDRQIAPRTEVEKKIADIWKTELQLAEIGINDSFFSLGGDSLAGVRINNRLCQEFSIDMSLGTLFETQTIKALACVIEDTLQQGVGSSAAAELPAMIADPDNRYQAFPLTDLQQAYLLGRNPYFELGNVATHIYQEFEMRNINLPRLNDALHMLIARHDMLRAVIVNASEQKILPAVEPYPIELYDFRKLDKQTREGRLQEIRECMAHEMLPADKWPLFDIRASLLSEDTIRLHIHLDMLIMDFTSVMVFFNEWMMLYENPDKPLADMEIHYRDYVLAEKKIKDTVPYRNSKNYWLVKTDSLAPAPELPLKTNPRTITDPRFRRRFSILSPEQWNTLKEKAKQQGLTPSGVLFAAYAMIIANWSKGSRFTLNLTLANRLPLHPQIDRIIGDFTSVTLVELDYSRPKTFLCWAQQVQKALLETLDHPYFSGVEVIRELAARRGMREAAMPVVFTSGLGLNNELNSLFEMQEGECCGLAETSQVWLDQQVFEIKGGLVFNWDVVDELFPEGMIDDMFGSYCQLLAGLAEPEADWDQILHPVPPAQLAQRRQVNATEGPVTDKLLQDLLAEQVKVVPDKTAVIAAGHTLSYAQLFKRSNQLARRLRELGARPNTLVAVVMEKGWEQVVAVYGILLAGAAYLPIDAGVPPERLDYLLTAGDCKIAVTQEKYTAVLVWPAGMQTVSVTDSSLDLLDDSPLESLQAPTDIAYVIFTSGSTGDPKGVVIDHRGAVNTILDINQRLGVTGDDCALAISNLNFDLSVYDIFGLHGAGGSIVLPAAADAKDPARWLELLAANRVTLWNSVPAIVQMLVEYTAGSGRQIPESLRLIMMSGDWIPVGLPAQIWQQQPAVELYSLGGATEASIWSIYYPIRKVNAEWASIPYGTPLRNQSFQIYNEKLEPVPVWAPGQLYIGGIGLAQGYWKDEAKTSASFITHPVTGERLYRTGDLGRYLPDGAIEFLGREDFQVKIGGYRIELGEIEAALEKHDKIKAVVVAATGEKTQKRLAGYIVPDDYEEAAAGKEAYYAGINEYLRTKLPEYMIPGSYVLLPGLPLTANGKVDRQRLPAPDLLQFDHNGYVAPGNEMEERLVQIWQRVLKVNDIGITDNFFNRGGNSLRAVQLLTEINKEFAGLQMPMDVLLKEPTIEKTSRFLQTLINERQNIDTCLLPDNISFLKTPGKPDLQLFCFPNSSYYATGEMFAPFAACLPDSVKVMAANLPGHGNTRPLVPTIQEMVALFADFIVREKDKPLYIMGYCFGCTLAFELVRELEARNCAVDGLIMISSMAPDASGKHYWPDAAEDEIVQTLNLAGPAMVQMLEGMSPEEIAHNCAIVRNDLGAMMNYQYPEYKLRTPLYSFQGEMDKYIVSTEYLPHWKKYARQVIYTVIPGAEHVFLESHTQIVADSLCRLVFGKETKHAKSVADLLTE</sequence>
<gene>
    <name evidence="8" type="primary">tycC</name>
    <name evidence="8" type="ORF">MAMMFC1_00084</name>
</gene>
<dbReference type="GO" id="GO:0044550">
    <property type="term" value="P:secondary metabolite biosynthetic process"/>
    <property type="evidence" value="ECO:0007669"/>
    <property type="project" value="TreeGrafter"/>
</dbReference>
<dbReference type="InterPro" id="IPR001031">
    <property type="entry name" value="Thioesterase"/>
</dbReference>
<comment type="pathway">
    <text evidence="2">Siderophore biosynthesis.</text>
</comment>
<dbReference type="PANTHER" id="PTHR45527">
    <property type="entry name" value="NONRIBOSOMAL PEPTIDE SYNTHETASE"/>
    <property type="match status" value="1"/>
</dbReference>
<accession>A0A348AEF3</accession>
<dbReference type="Proteomes" id="UP000276437">
    <property type="component" value="Chromosome"/>
</dbReference>
<evidence type="ECO:0000256" key="1">
    <source>
        <dbReference type="ARBA" id="ARBA00001957"/>
    </source>
</evidence>
<dbReference type="GO" id="GO:0031177">
    <property type="term" value="F:phosphopantetheine binding"/>
    <property type="evidence" value="ECO:0007669"/>
    <property type="project" value="InterPro"/>
</dbReference>
<dbReference type="InterPro" id="IPR023213">
    <property type="entry name" value="CAT-like_dom_sf"/>
</dbReference>
<keyword evidence="6" id="KW-0436">Ligase</keyword>
<dbReference type="GO" id="GO:0016874">
    <property type="term" value="F:ligase activity"/>
    <property type="evidence" value="ECO:0007669"/>
    <property type="project" value="UniProtKB-KW"/>
</dbReference>
<dbReference type="InterPro" id="IPR020845">
    <property type="entry name" value="AMP-binding_CS"/>
</dbReference>
<dbReference type="Pfam" id="PF00550">
    <property type="entry name" value="PP-binding"/>
    <property type="match status" value="2"/>
</dbReference>
<dbReference type="PROSITE" id="PS00455">
    <property type="entry name" value="AMP_BINDING"/>
    <property type="match status" value="2"/>
</dbReference>
<dbReference type="Gene3D" id="1.10.1200.10">
    <property type="entry name" value="ACP-like"/>
    <property type="match status" value="2"/>
</dbReference>
<dbReference type="SMART" id="SM00824">
    <property type="entry name" value="PKS_TE"/>
    <property type="match status" value="1"/>
</dbReference>
<dbReference type="SUPFAM" id="SSF53474">
    <property type="entry name" value="alpha/beta-Hydrolases"/>
    <property type="match status" value="1"/>
</dbReference>
<dbReference type="InterPro" id="IPR010071">
    <property type="entry name" value="AA_adenyl_dom"/>
</dbReference>
<dbReference type="SUPFAM" id="SSF56801">
    <property type="entry name" value="Acetyl-CoA synthetase-like"/>
    <property type="match status" value="2"/>
</dbReference>
<dbReference type="KEGG" id="mana:MAMMFC1_00084"/>
<dbReference type="InterPro" id="IPR045851">
    <property type="entry name" value="AMP-bd_C_sf"/>
</dbReference>
<dbReference type="EMBL" id="AP018449">
    <property type="protein sequence ID" value="BBB89451.1"/>
    <property type="molecule type" value="Genomic_DNA"/>
</dbReference>
<dbReference type="Gene3D" id="3.30.300.30">
    <property type="match status" value="2"/>
</dbReference>
<dbReference type="InterPro" id="IPR001242">
    <property type="entry name" value="Condensation_dom"/>
</dbReference>
<dbReference type="FunFam" id="3.30.559.30:FF:000006">
    <property type="entry name" value="Yersiniabactin polyketide/non-ribosomal peptide synthetase"/>
    <property type="match status" value="2"/>
</dbReference>
<dbReference type="Gene3D" id="3.30.559.10">
    <property type="entry name" value="Chloramphenicol acetyltransferase-like domain"/>
    <property type="match status" value="2"/>
</dbReference>
<dbReference type="GO" id="GO:0008610">
    <property type="term" value="P:lipid biosynthetic process"/>
    <property type="evidence" value="ECO:0007669"/>
    <property type="project" value="UniProtKB-ARBA"/>
</dbReference>
<evidence type="ECO:0000259" key="7">
    <source>
        <dbReference type="PROSITE" id="PS50075"/>
    </source>
</evidence>
<keyword evidence="9" id="KW-1185">Reference proteome</keyword>
<evidence type="ECO:0000313" key="9">
    <source>
        <dbReference type="Proteomes" id="UP000276437"/>
    </source>
</evidence>
<proteinExistence type="inferred from homology"/>
<reference evidence="8 9" key="1">
    <citation type="journal article" date="2018" name="Int. J. Syst. Evol. Microbiol.">
        <title>Methylomusa anaerophila gen. nov., sp. nov., an anaerobic methanol-utilizing bacterium isolated from a microbial fuel cell.</title>
        <authorList>
            <person name="Amano N."/>
            <person name="Yamamuro A."/>
            <person name="Miyahara M."/>
            <person name="Kouzuma A."/>
            <person name="Abe T."/>
            <person name="Watanabe K."/>
        </authorList>
    </citation>
    <scope>NUCLEOTIDE SEQUENCE [LARGE SCALE GENOMIC DNA]</scope>
    <source>
        <strain evidence="8 9">MMFC1</strain>
    </source>
</reference>
<dbReference type="RefSeq" id="WP_126305591.1">
    <property type="nucleotide sequence ID" value="NZ_AP018449.1"/>
</dbReference>
<feature type="domain" description="Carrier" evidence="7">
    <location>
        <begin position="1058"/>
        <end position="1133"/>
    </location>
</feature>
<dbReference type="Pfam" id="PF00668">
    <property type="entry name" value="Condensation"/>
    <property type="match status" value="2"/>
</dbReference>
<dbReference type="NCBIfam" id="NF003417">
    <property type="entry name" value="PRK04813.1"/>
    <property type="match status" value="2"/>
</dbReference>
<dbReference type="CDD" id="cd19535">
    <property type="entry name" value="Cyc_NRPS"/>
    <property type="match status" value="2"/>
</dbReference>
<organism evidence="8 9">
    <name type="scientific">Methylomusa anaerophila</name>
    <dbReference type="NCBI Taxonomy" id="1930071"/>
    <lineage>
        <taxon>Bacteria</taxon>
        <taxon>Bacillati</taxon>
        <taxon>Bacillota</taxon>
        <taxon>Negativicutes</taxon>
        <taxon>Selenomonadales</taxon>
        <taxon>Sporomusaceae</taxon>
        <taxon>Methylomusa</taxon>
    </lineage>
</organism>
<dbReference type="GO" id="GO:0043041">
    <property type="term" value="P:amino acid activation for nonribosomal peptide biosynthetic process"/>
    <property type="evidence" value="ECO:0007669"/>
    <property type="project" value="TreeGrafter"/>
</dbReference>
<keyword evidence="4" id="KW-0596">Phosphopantetheine</keyword>
<dbReference type="FunFam" id="3.30.559.10:FF:000023">
    <property type="entry name" value="Non-ribosomal peptide synthetase"/>
    <property type="match status" value="2"/>
</dbReference>
<evidence type="ECO:0000256" key="3">
    <source>
        <dbReference type="ARBA" id="ARBA00006432"/>
    </source>
</evidence>
<dbReference type="InterPro" id="IPR057737">
    <property type="entry name" value="Condensation_MtbB-like"/>
</dbReference>
<protein>
    <submittedName>
        <fullName evidence="8">Tyrocidine synthase 3</fullName>
    </submittedName>
</protein>
<dbReference type="CDD" id="cd12114">
    <property type="entry name" value="A_NRPS_TlmIV_like"/>
    <property type="match status" value="2"/>
</dbReference>
<evidence type="ECO:0000256" key="5">
    <source>
        <dbReference type="ARBA" id="ARBA00022553"/>
    </source>
</evidence>
<dbReference type="Pfam" id="PF00975">
    <property type="entry name" value="Thioesterase"/>
    <property type="match status" value="1"/>
</dbReference>
<dbReference type="InterPro" id="IPR025110">
    <property type="entry name" value="AMP-bd_C"/>
</dbReference>
<dbReference type="InterPro" id="IPR036736">
    <property type="entry name" value="ACP-like_sf"/>
</dbReference>
<name>A0A348AEF3_9FIRM</name>
<dbReference type="FunFam" id="3.30.300.30:FF:000015">
    <property type="entry name" value="Nonribosomal peptide synthase SidD"/>
    <property type="match status" value="2"/>
</dbReference>
<dbReference type="InterPro" id="IPR000873">
    <property type="entry name" value="AMP-dep_synth/lig_dom"/>
</dbReference>
<dbReference type="FunFam" id="3.40.50.980:FF:000001">
    <property type="entry name" value="Non-ribosomal peptide synthetase"/>
    <property type="match status" value="2"/>
</dbReference>
<dbReference type="InterPro" id="IPR009081">
    <property type="entry name" value="PP-bd_ACP"/>
</dbReference>
<keyword evidence="5" id="KW-0597">Phosphoprotein</keyword>
<feature type="domain" description="Carrier" evidence="7">
    <location>
        <begin position="2127"/>
        <end position="2203"/>
    </location>
</feature>
<dbReference type="SUPFAM" id="SSF47336">
    <property type="entry name" value="ACP-like"/>
    <property type="match status" value="1"/>
</dbReference>
<dbReference type="Gene3D" id="3.40.50.980">
    <property type="match status" value="4"/>
</dbReference>
<dbReference type="FunFam" id="3.40.50.12780:FF:000012">
    <property type="entry name" value="Non-ribosomal peptide synthetase"/>
    <property type="match status" value="2"/>
</dbReference>
<dbReference type="PANTHER" id="PTHR45527:SF10">
    <property type="entry name" value="PYOCHELIN SYNTHASE PCHF"/>
    <property type="match status" value="1"/>
</dbReference>
<evidence type="ECO:0000256" key="4">
    <source>
        <dbReference type="ARBA" id="ARBA00022450"/>
    </source>
</evidence>
<dbReference type="Pfam" id="PF00501">
    <property type="entry name" value="AMP-binding"/>
    <property type="match status" value="2"/>
</dbReference>
<dbReference type="Pfam" id="PF13193">
    <property type="entry name" value="AMP-binding_C"/>
    <property type="match status" value="2"/>
</dbReference>
<dbReference type="Gene3D" id="3.40.50.1820">
    <property type="entry name" value="alpha/beta hydrolase"/>
    <property type="match status" value="1"/>
</dbReference>
<comment type="similarity">
    <text evidence="3">Belongs to the ATP-dependent AMP-binding enzyme family.</text>
</comment>
<dbReference type="InterPro" id="IPR029058">
    <property type="entry name" value="AB_hydrolase_fold"/>
</dbReference>
<evidence type="ECO:0000256" key="2">
    <source>
        <dbReference type="ARBA" id="ARBA00004924"/>
    </source>
</evidence>
<dbReference type="InterPro" id="IPR020802">
    <property type="entry name" value="TesA-like"/>
</dbReference>
<dbReference type="OrthoDB" id="9765680at2"/>
<comment type="cofactor">
    <cofactor evidence="1">
        <name>pantetheine 4'-phosphate</name>
        <dbReference type="ChEBI" id="CHEBI:47942"/>
    </cofactor>
</comment>
<evidence type="ECO:0000256" key="6">
    <source>
        <dbReference type="ARBA" id="ARBA00022598"/>
    </source>
</evidence>
<dbReference type="PROSITE" id="PS50075">
    <property type="entry name" value="CARRIER"/>
    <property type="match status" value="2"/>
</dbReference>
<dbReference type="SMART" id="SM00823">
    <property type="entry name" value="PKS_PP"/>
    <property type="match status" value="2"/>
</dbReference>
<dbReference type="Gene3D" id="3.30.559.30">
    <property type="entry name" value="Nonribosomal peptide synthetase, condensation domain"/>
    <property type="match status" value="2"/>
</dbReference>
<dbReference type="InterPro" id="IPR020806">
    <property type="entry name" value="PKS_PP-bd"/>
</dbReference>
<dbReference type="FunFam" id="1.10.1200.10:FF:000005">
    <property type="entry name" value="Nonribosomal peptide synthetase 1"/>
    <property type="match status" value="1"/>
</dbReference>
<dbReference type="NCBIfam" id="TIGR01733">
    <property type="entry name" value="AA-adenyl-dom"/>
    <property type="match status" value="2"/>
</dbReference>
<evidence type="ECO:0000313" key="8">
    <source>
        <dbReference type="EMBL" id="BBB89451.1"/>
    </source>
</evidence>
<dbReference type="Gene3D" id="2.30.38.10">
    <property type="entry name" value="Luciferase, Domain 3"/>
    <property type="match status" value="2"/>
</dbReference>
<dbReference type="GO" id="GO:0005737">
    <property type="term" value="C:cytoplasm"/>
    <property type="evidence" value="ECO:0007669"/>
    <property type="project" value="TreeGrafter"/>
</dbReference>